<accession>A0A2N9VQQ9</accession>
<dbReference type="KEGG" id="pht:BLM14_07365"/>
<keyword evidence="2" id="KW-1185">Reference proteome</keyword>
<organism evidence="1 2">
    <name type="scientific">Phyllobacterium zundukense</name>
    <dbReference type="NCBI Taxonomy" id="1867719"/>
    <lineage>
        <taxon>Bacteria</taxon>
        <taxon>Pseudomonadati</taxon>
        <taxon>Pseudomonadota</taxon>
        <taxon>Alphaproteobacteria</taxon>
        <taxon>Hyphomicrobiales</taxon>
        <taxon>Phyllobacteriaceae</taxon>
        <taxon>Phyllobacterium</taxon>
    </lineage>
</organism>
<protein>
    <submittedName>
        <fullName evidence="1">Uncharacterized protein</fullName>
    </submittedName>
</protein>
<dbReference type="AlphaFoldDB" id="A0A2N9VQQ9"/>
<evidence type="ECO:0000313" key="2">
    <source>
        <dbReference type="Proteomes" id="UP000232163"/>
    </source>
</evidence>
<proteinExistence type="predicted"/>
<sequence length="60" mass="6629">MVAGETFASRRCEPDAGGNGVDVTLTQLELAQLWRSIPWPEEALKSRDELKKQPANYLAA</sequence>
<comment type="caution">
    <text evidence="1">The sequence shown here is derived from an EMBL/GenBank/DDBJ whole genome shotgun (WGS) entry which is preliminary data.</text>
</comment>
<name>A0A2N9VQQ9_9HYPH</name>
<dbReference type="Proteomes" id="UP000232163">
    <property type="component" value="Unassembled WGS sequence"/>
</dbReference>
<gene>
    <name evidence="1" type="ORF">B5P45_26545</name>
</gene>
<reference evidence="1 2" key="1">
    <citation type="journal article" date="2017" name="Int J Environ Stud">
        <title>Does the Miocene-Pliocene relict legume Oxytropis triphylla form nitrogen-fixing nodules with a combination of bacterial strains?</title>
        <authorList>
            <person name="Safronova V."/>
            <person name="Belimov A."/>
            <person name="Sazanova A."/>
            <person name="Kuznetsova I."/>
            <person name="Popova J."/>
            <person name="Andronov E."/>
            <person name="Verkhozina A."/>
            <person name="Tikhonovich I."/>
        </authorList>
    </citation>
    <scope>NUCLEOTIDE SEQUENCE [LARGE SCALE GENOMIC DNA]</scope>
    <source>
        <strain evidence="1 2">Tri-38</strain>
    </source>
</reference>
<evidence type="ECO:0000313" key="1">
    <source>
        <dbReference type="EMBL" id="PIO41827.1"/>
    </source>
</evidence>
<dbReference type="EMBL" id="MZMT01000054">
    <property type="protein sequence ID" value="PIO41827.1"/>
    <property type="molecule type" value="Genomic_DNA"/>
</dbReference>